<dbReference type="InterPro" id="IPR020837">
    <property type="entry name" value="Fibrinogen_CS"/>
</dbReference>
<evidence type="ECO:0000256" key="4">
    <source>
        <dbReference type="ARBA" id="ARBA00023180"/>
    </source>
</evidence>
<feature type="compositionally biased region" description="Basic and acidic residues" evidence="6">
    <location>
        <begin position="814"/>
        <end position="869"/>
    </location>
</feature>
<dbReference type="GO" id="GO:0030674">
    <property type="term" value="F:protein-macromolecule adaptor activity"/>
    <property type="evidence" value="ECO:0007669"/>
    <property type="project" value="TreeGrafter"/>
</dbReference>
<feature type="compositionally biased region" description="Basic and acidic residues" evidence="6">
    <location>
        <begin position="384"/>
        <end position="422"/>
    </location>
</feature>
<feature type="region of interest" description="Disordered" evidence="6">
    <location>
        <begin position="84"/>
        <end position="127"/>
    </location>
</feature>
<evidence type="ECO:0000256" key="7">
    <source>
        <dbReference type="SAM" id="SignalP"/>
    </source>
</evidence>
<dbReference type="OrthoDB" id="6345539at2759"/>
<proteinExistence type="predicted"/>
<dbReference type="SUPFAM" id="SSF56496">
    <property type="entry name" value="Fibrinogen C-terminal domain-like"/>
    <property type="match status" value="1"/>
</dbReference>
<dbReference type="InterPro" id="IPR014716">
    <property type="entry name" value="Fibrinogen_a/b/g_C_1"/>
</dbReference>
<dbReference type="OMA" id="FMIDDES"/>
<feature type="coiled-coil region" evidence="5">
    <location>
        <begin position="500"/>
        <end position="579"/>
    </location>
</feature>
<feature type="compositionally biased region" description="Acidic residues" evidence="6">
    <location>
        <begin position="85"/>
        <end position="107"/>
    </location>
</feature>
<protein>
    <recommendedName>
        <fullName evidence="8">Fibrinogen C-terminal domain-containing protein</fullName>
    </recommendedName>
</protein>
<keyword evidence="5" id="KW-0175">Coiled coil</keyword>
<comment type="subcellular location">
    <subcellularLocation>
        <location evidence="1">Secreted</location>
    </subcellularLocation>
</comment>
<dbReference type="Gene3D" id="3.90.215.10">
    <property type="entry name" value="Gamma Fibrinogen, chain A, domain 1"/>
    <property type="match status" value="1"/>
</dbReference>
<dbReference type="PANTHER" id="PTHR47221:SF5">
    <property type="entry name" value="FIBRINOGEN C-TERMINAL DOMAIN-CONTAINING PROTEIN"/>
    <property type="match status" value="1"/>
</dbReference>
<accession>A0A0L8GFL8</accession>
<feature type="region of interest" description="Disordered" evidence="6">
    <location>
        <begin position="791"/>
        <end position="909"/>
    </location>
</feature>
<dbReference type="AlphaFoldDB" id="A0A0L8GFL8"/>
<feature type="compositionally biased region" description="Polar residues" evidence="6">
    <location>
        <begin position="799"/>
        <end position="813"/>
    </location>
</feature>
<feature type="signal peptide" evidence="7">
    <location>
        <begin position="1"/>
        <end position="16"/>
    </location>
</feature>
<evidence type="ECO:0000256" key="5">
    <source>
        <dbReference type="SAM" id="Coils"/>
    </source>
</evidence>
<keyword evidence="4" id="KW-0325">Glycoprotein</keyword>
<dbReference type="Pfam" id="PF00147">
    <property type="entry name" value="Fibrinogen_C"/>
    <property type="match status" value="1"/>
</dbReference>
<evidence type="ECO:0000259" key="8">
    <source>
        <dbReference type="PROSITE" id="PS51406"/>
    </source>
</evidence>
<dbReference type="InterPro" id="IPR002181">
    <property type="entry name" value="Fibrinogen_a/b/g_C_dom"/>
</dbReference>
<dbReference type="PROSITE" id="PS51406">
    <property type="entry name" value="FIBRINOGEN_C_2"/>
    <property type="match status" value="1"/>
</dbReference>
<dbReference type="GO" id="GO:0005577">
    <property type="term" value="C:fibrinogen complex"/>
    <property type="evidence" value="ECO:0007669"/>
    <property type="project" value="TreeGrafter"/>
</dbReference>
<dbReference type="InterPro" id="IPR037579">
    <property type="entry name" value="FIB_ANG-like"/>
</dbReference>
<feature type="domain" description="Fibrinogen C-terminal" evidence="8">
    <location>
        <begin position="924"/>
        <end position="1146"/>
    </location>
</feature>
<feature type="compositionally biased region" description="Basic and acidic residues" evidence="6">
    <location>
        <begin position="899"/>
        <end position="909"/>
    </location>
</feature>
<keyword evidence="3" id="KW-1015">Disulfide bond</keyword>
<evidence type="ECO:0000256" key="6">
    <source>
        <dbReference type="SAM" id="MobiDB-lite"/>
    </source>
</evidence>
<gene>
    <name evidence="9" type="ORF">OCBIM_22034246mg</name>
</gene>
<keyword evidence="2" id="KW-0964">Secreted</keyword>
<reference evidence="9" key="1">
    <citation type="submission" date="2015-07" db="EMBL/GenBank/DDBJ databases">
        <title>MeaNS - Measles Nucleotide Surveillance Program.</title>
        <authorList>
            <person name="Tran T."/>
            <person name="Druce J."/>
        </authorList>
    </citation>
    <scope>NUCLEOTIDE SEQUENCE</scope>
    <source>
        <strain evidence="9">UCB-OBI-ISO-001</strain>
        <tissue evidence="9">Gonad</tissue>
    </source>
</reference>
<evidence type="ECO:0000256" key="1">
    <source>
        <dbReference type="ARBA" id="ARBA00004613"/>
    </source>
</evidence>
<sequence>MKIGFILLCLIYSARCESGSKQDISLWYKDMIKQGAFEGDLTSAQLEVKNSIEKIIKSSMKSKRLFDREKLLAYENILNLNDNRDFEDDDETELNDDDDGDDMDNNSEEVSVHDNNNNNNNNNNNVEKENFKSQHVKGDILLKSSTTIESKNNVSENTTNLKSMKKLLDEKQTDDKAKQIPKREETTVEILQSNQTKTVFETKSVVKKISNRIPKISIRHLYKTCYSNFSSHLDIFYAYEKQRNKLFQREEYLDNKSMQSNWFFKILYQIQQSQMISPSPNILKMSKVFKKSKASKSKYKVRNILKLCLRTSDCLKVCRYFFEFQMCIPGFNWIRNSSSKNRSYLVQWEAFPRKENFGINFNKKSFNNDQKKLQRDNVKIKEKTKDEKIRDGKKMLDKTGKNKGKFTENKIKENSHTSDNKKQNNRMSTKTKLSSDDSQNKIENKIKETNVNEEVNSKGRNVPVQENIMETPQDKSFNQRLKTENSVDIGMVNKIVDEMSNEYLIKIQSLELAVTKLEKELLTGQLSRTNDLLSLSQLESQILHLQTKLMKLNQTYIKLEQENQDLKHGQQKIFELKQQNERQLTSNFDVKNKIHNQTNLIRQQQKNFADLSYMVQNQSNLLSKLTHRQEQIEEENRILHQVVMNQSLYISHVLKTVHVLTNQMQEERIRENTNKFNMFPVQLIEKLESLISSRKIVEGEKIEKHIKRKGKSKNITCKKPWISVGKYSHHKLVVKQNRLKYRYFTLLSKSCLIFDNIDEQSLPNLPASSTQYKLRSSTAVENKNETINKTIARKKQETQKSSTLPQKNQSSKFKVQEPKIKETEKSSQNVKEIKDEQSVKIKKENDTKVKDGNSEEKNQRQSHNSDKVKPKVASHSKKESVEVLAGQKPTKSSETNVKNNKEEKEGNKKMNDKNLELKEPLYVDAKQSGPKDCYDLYMKGSSKNGVYKIKPIATSKSLDVFCDMKNGGWTVIQRRQGGTISFKRDWNSYKKGFGGIYGEHWLGNDNIHWLTNQGHYSLRVDLIDWEKNKVTAIYEYFMIDDESNGYRLHVDGYSGDSGDSLSKHNLNKFSTKDVDNDLVTKQFGGSCAKRFNGAWWYYKCYASNLNGVFYRDGLVADKKFDGIAWKSWKKANYSLMKVEMKIKPKTTKKDSNK</sequence>
<organism evidence="9">
    <name type="scientific">Octopus bimaculoides</name>
    <name type="common">California two-spotted octopus</name>
    <dbReference type="NCBI Taxonomy" id="37653"/>
    <lineage>
        <taxon>Eukaryota</taxon>
        <taxon>Metazoa</taxon>
        <taxon>Spiralia</taxon>
        <taxon>Lophotrochozoa</taxon>
        <taxon>Mollusca</taxon>
        <taxon>Cephalopoda</taxon>
        <taxon>Coleoidea</taxon>
        <taxon>Octopodiformes</taxon>
        <taxon>Octopoda</taxon>
        <taxon>Incirrata</taxon>
        <taxon>Octopodidae</taxon>
        <taxon>Octopus</taxon>
    </lineage>
</organism>
<name>A0A0L8GFL8_OCTBM</name>
<dbReference type="PROSITE" id="PS00514">
    <property type="entry name" value="FIBRINOGEN_C_1"/>
    <property type="match status" value="1"/>
</dbReference>
<dbReference type="PANTHER" id="PTHR47221">
    <property type="entry name" value="FIBRINOGEN ALPHA CHAIN"/>
    <property type="match status" value="1"/>
</dbReference>
<dbReference type="STRING" id="37653.A0A0L8GFL8"/>
<keyword evidence="7" id="KW-0732">Signal</keyword>
<evidence type="ECO:0000256" key="3">
    <source>
        <dbReference type="ARBA" id="ARBA00023157"/>
    </source>
</evidence>
<evidence type="ECO:0000256" key="2">
    <source>
        <dbReference type="ARBA" id="ARBA00022525"/>
    </source>
</evidence>
<evidence type="ECO:0000313" key="9">
    <source>
        <dbReference type="EMBL" id="KOF75743.1"/>
    </source>
</evidence>
<dbReference type="InterPro" id="IPR036056">
    <property type="entry name" value="Fibrinogen-like_C"/>
</dbReference>
<dbReference type="KEGG" id="obi:106877187"/>
<feature type="chain" id="PRO_5005583001" description="Fibrinogen C-terminal domain-containing protein" evidence="7">
    <location>
        <begin position="17"/>
        <end position="1153"/>
    </location>
</feature>
<dbReference type="SMART" id="SM00186">
    <property type="entry name" value="FBG"/>
    <property type="match status" value="1"/>
</dbReference>
<dbReference type="GO" id="GO:0034116">
    <property type="term" value="P:positive regulation of heterotypic cell-cell adhesion"/>
    <property type="evidence" value="ECO:0007669"/>
    <property type="project" value="TreeGrafter"/>
</dbReference>
<dbReference type="EMBL" id="KQ422015">
    <property type="protein sequence ID" value="KOF75743.1"/>
    <property type="molecule type" value="Genomic_DNA"/>
</dbReference>
<dbReference type="CDD" id="cd00087">
    <property type="entry name" value="FReD"/>
    <property type="match status" value="1"/>
</dbReference>
<feature type="region of interest" description="Disordered" evidence="6">
    <location>
        <begin position="384"/>
        <end position="439"/>
    </location>
</feature>
<dbReference type="FunFam" id="3.90.215.10:FF:000001">
    <property type="entry name" value="Tenascin isoform 1"/>
    <property type="match status" value="1"/>
</dbReference>
<feature type="compositionally biased region" description="Low complexity" evidence="6">
    <location>
        <begin position="115"/>
        <end position="125"/>
    </location>
</feature>
<dbReference type="GO" id="GO:0005201">
    <property type="term" value="F:extracellular matrix structural constituent"/>
    <property type="evidence" value="ECO:0007669"/>
    <property type="project" value="TreeGrafter"/>
</dbReference>